<dbReference type="OrthoDB" id="5238236at2759"/>
<evidence type="ECO:0000313" key="3">
    <source>
        <dbReference type="EMBL" id="KAF2703036.1"/>
    </source>
</evidence>
<dbReference type="InterPro" id="IPR046539">
    <property type="entry name" value="DUF6604"/>
</dbReference>
<dbReference type="Proteomes" id="UP000799428">
    <property type="component" value="Unassembled WGS sequence"/>
</dbReference>
<proteinExistence type="predicted"/>
<feature type="compositionally biased region" description="Polar residues" evidence="1">
    <location>
        <begin position="55"/>
        <end position="64"/>
    </location>
</feature>
<dbReference type="PANTHER" id="PTHR38795">
    <property type="entry name" value="DUF6604 DOMAIN-CONTAINING PROTEIN"/>
    <property type="match status" value="1"/>
</dbReference>
<dbReference type="AlphaFoldDB" id="A0A6G1JR05"/>
<accession>A0A6G1JR05</accession>
<name>A0A6G1JR05_9PLEO</name>
<evidence type="ECO:0000259" key="2">
    <source>
        <dbReference type="Pfam" id="PF20253"/>
    </source>
</evidence>
<evidence type="ECO:0000313" key="4">
    <source>
        <dbReference type="Proteomes" id="UP000799428"/>
    </source>
</evidence>
<keyword evidence="4" id="KW-1185">Reference proteome</keyword>
<dbReference type="PANTHER" id="PTHR38795:SF1">
    <property type="entry name" value="DUF6604 DOMAIN-CONTAINING PROTEIN"/>
    <property type="match status" value="1"/>
</dbReference>
<feature type="domain" description="DUF6604" evidence="2">
    <location>
        <begin position="11"/>
        <end position="267"/>
    </location>
</feature>
<feature type="region of interest" description="Disordered" evidence="1">
    <location>
        <begin position="42"/>
        <end position="64"/>
    </location>
</feature>
<reference evidence="3" key="1">
    <citation type="journal article" date="2020" name="Stud. Mycol.">
        <title>101 Dothideomycetes genomes: a test case for predicting lifestyles and emergence of pathogens.</title>
        <authorList>
            <person name="Haridas S."/>
            <person name="Albert R."/>
            <person name="Binder M."/>
            <person name="Bloem J."/>
            <person name="Labutti K."/>
            <person name="Salamov A."/>
            <person name="Andreopoulos B."/>
            <person name="Baker S."/>
            <person name="Barry K."/>
            <person name="Bills G."/>
            <person name="Bluhm B."/>
            <person name="Cannon C."/>
            <person name="Castanera R."/>
            <person name="Culley D."/>
            <person name="Daum C."/>
            <person name="Ezra D."/>
            <person name="Gonzalez J."/>
            <person name="Henrissat B."/>
            <person name="Kuo A."/>
            <person name="Liang C."/>
            <person name="Lipzen A."/>
            <person name="Lutzoni F."/>
            <person name="Magnuson J."/>
            <person name="Mondo S."/>
            <person name="Nolan M."/>
            <person name="Ohm R."/>
            <person name="Pangilinan J."/>
            <person name="Park H.-J."/>
            <person name="Ramirez L."/>
            <person name="Alfaro M."/>
            <person name="Sun H."/>
            <person name="Tritt A."/>
            <person name="Yoshinaga Y."/>
            <person name="Zwiers L.-H."/>
            <person name="Turgeon B."/>
            <person name="Goodwin S."/>
            <person name="Spatafora J."/>
            <person name="Crous P."/>
            <person name="Grigoriev I."/>
        </authorList>
    </citation>
    <scope>NUCLEOTIDE SEQUENCE</scope>
    <source>
        <strain evidence="3">CBS 279.74</strain>
    </source>
</reference>
<gene>
    <name evidence="3" type="ORF">K504DRAFT_452005</name>
</gene>
<dbReference type="EMBL" id="MU005790">
    <property type="protein sequence ID" value="KAF2703036.1"/>
    <property type="molecule type" value="Genomic_DNA"/>
</dbReference>
<evidence type="ECO:0000256" key="1">
    <source>
        <dbReference type="SAM" id="MobiDB-lite"/>
    </source>
</evidence>
<protein>
    <recommendedName>
        <fullName evidence="2">DUF6604 domain-containing protein</fullName>
    </recommendedName>
</protein>
<sequence length="826" mass="93684">MLPKNLSTTYQQYKNGTDSIANWLATTAEKIGYVSEARSKKAKRKAKAKAKPSGDGTQSQPLPQGRQTYTIAIKDFTILAEYIAAKDEVEVPPKLAALLDRTISLRQSYSATISSSGVDEDPEKSESDDRHAFFLGVLKKVQNLLRPRYAKAYIPVKKEPESIEEVINMFEKLELEVPSEGFKQAPDVARAEVDSAASNATYKAERVEGMQEDFFAFLLLLHDLNRLRNEVKTAWEGYKQGLIDLVAASITTNTAVDLARAMEDDMKDTLQKYGGAPTMLDMYYVASCMGAGTSVSHKERRGDDLNFKMYALADAIFIPTQRLLGGFCDAMEDGRTMEMKPGFYGIYNPSSDRSRKNARDRFLEDKIFLLEMLTEFSTACHASEQFPAEDELTRGLRAMFKTKELTLSLSFAATLFLDIHHILRAQVDSCFGKLQKVASYAQNSIDQNFEFHKDLHIDNWPRANDDALKEFSDFITKWIRDDVHTKIARYMNRMFMPKPYYLYRKHPWLCGLWKYHIQIRLHEIGIAFSNAWGSIMSCVHIYNAIQGEKMNTSQWKDMDVAISLQGADSFFVGDPPKSPEGYLKRFAMAMGLSATEYAKPSKTKKKNKNKKGLLLSKRGPHSMKELGAVLQTFKGRYCDMNGRYDLRMEDVQSIVDKCTWGYEMNEDGQPAELFKDSDIKPGGQKGHARQLPVAKLLGLLRAMLHAEMIEISFDFLCLHRQCWRLLCSLRDHCRDQLIKVYGPKYMEKETELPFVVGYILMTASTTQHLDTWMNLDQTTKVSSSMLQDAAYVVEGLAGSEAASLIVERLLPDMLGVEIAFETEQEH</sequence>
<organism evidence="3 4">
    <name type="scientific">Pleomassaria siparia CBS 279.74</name>
    <dbReference type="NCBI Taxonomy" id="1314801"/>
    <lineage>
        <taxon>Eukaryota</taxon>
        <taxon>Fungi</taxon>
        <taxon>Dikarya</taxon>
        <taxon>Ascomycota</taxon>
        <taxon>Pezizomycotina</taxon>
        <taxon>Dothideomycetes</taxon>
        <taxon>Pleosporomycetidae</taxon>
        <taxon>Pleosporales</taxon>
        <taxon>Pleomassariaceae</taxon>
        <taxon>Pleomassaria</taxon>
    </lineage>
</organism>
<dbReference type="Pfam" id="PF20253">
    <property type="entry name" value="DUF6604"/>
    <property type="match status" value="1"/>
</dbReference>